<dbReference type="EMBL" id="LAZR01025300">
    <property type="protein sequence ID" value="KKL72342.1"/>
    <property type="molecule type" value="Genomic_DNA"/>
</dbReference>
<protein>
    <submittedName>
        <fullName evidence="1">Uncharacterized protein</fullName>
    </submittedName>
</protein>
<name>A0A0F9HB86_9ZZZZ</name>
<evidence type="ECO:0000313" key="1">
    <source>
        <dbReference type="EMBL" id="KKL72342.1"/>
    </source>
</evidence>
<organism evidence="1">
    <name type="scientific">marine sediment metagenome</name>
    <dbReference type="NCBI Taxonomy" id="412755"/>
    <lineage>
        <taxon>unclassified sequences</taxon>
        <taxon>metagenomes</taxon>
        <taxon>ecological metagenomes</taxon>
    </lineage>
</organism>
<comment type="caution">
    <text evidence="1">The sequence shown here is derived from an EMBL/GenBank/DDBJ whole genome shotgun (WGS) entry which is preliminary data.</text>
</comment>
<dbReference type="AlphaFoldDB" id="A0A0F9HB86"/>
<sequence length="33" mass="3894">QTQDKIRFACFKKDMVDQVRKRWGGPGKRALDD</sequence>
<reference evidence="1" key="1">
    <citation type="journal article" date="2015" name="Nature">
        <title>Complex archaea that bridge the gap between prokaryotes and eukaryotes.</title>
        <authorList>
            <person name="Spang A."/>
            <person name="Saw J.H."/>
            <person name="Jorgensen S.L."/>
            <person name="Zaremba-Niedzwiedzka K."/>
            <person name="Martijn J."/>
            <person name="Lind A.E."/>
            <person name="van Eijk R."/>
            <person name="Schleper C."/>
            <person name="Guy L."/>
            <person name="Ettema T.J."/>
        </authorList>
    </citation>
    <scope>NUCLEOTIDE SEQUENCE</scope>
</reference>
<proteinExistence type="predicted"/>
<gene>
    <name evidence="1" type="ORF">LCGC14_2085860</name>
</gene>
<accession>A0A0F9HB86</accession>
<feature type="non-terminal residue" evidence="1">
    <location>
        <position position="1"/>
    </location>
</feature>